<dbReference type="Gene3D" id="3.40.50.2000">
    <property type="entry name" value="Glycogen Phosphorylase B"/>
    <property type="match status" value="2"/>
</dbReference>
<sequence>MSRPEPRILQFCHGYDGPFLDCARQYAALFAGTRYKVTTVYLTGKPSAEVEAGSASDEVIFLDYSSREVRGLKLKAIRDIRRIAASGDFKLCIAHRFKPVYVALLGTRLPVIGVHHAFGDYRRLSRKLFANCFKGRLALLGVSNAVRDDMRESLPAWPAGRIETLYNRIDIQALQAELLDRDVAREALGLPVDAWVVGNVGRLHPDKDQATLIRGFAQALPQLPAGSLLAIMGSGRLEASLKDLARELNVAGSVLFLGQVPGGRRYFRAFDVFALTSDHEPFGMVLLEAMVAGVPVIGSDCGGGREVLEGVGVLFPLADSTALAAALRHMAELDDEQRALCASLMLQRLEAYFSDRAVREAFWQLEALSVERAVDE</sequence>
<dbReference type="Proteomes" id="UP001305928">
    <property type="component" value="Chromosome"/>
</dbReference>
<organism evidence="3 4">
    <name type="scientific">Pseudomonas benzenivorans</name>
    <dbReference type="NCBI Taxonomy" id="556533"/>
    <lineage>
        <taxon>Bacteria</taxon>
        <taxon>Pseudomonadati</taxon>
        <taxon>Pseudomonadota</taxon>
        <taxon>Gammaproteobacteria</taxon>
        <taxon>Pseudomonadales</taxon>
        <taxon>Pseudomonadaceae</taxon>
        <taxon>Pseudomonas</taxon>
    </lineage>
</organism>
<proteinExistence type="predicted"/>
<accession>A0ABZ0PWW5</accession>
<keyword evidence="4" id="KW-1185">Reference proteome</keyword>
<dbReference type="RefSeq" id="WP_318644821.1">
    <property type="nucleotide sequence ID" value="NZ_CP137892.1"/>
</dbReference>
<reference evidence="3 4" key="1">
    <citation type="submission" date="2023-11" db="EMBL/GenBank/DDBJ databases">
        <title>Complete genome of Pseudomonas benzenivorans BA3361.</title>
        <authorList>
            <person name="Shin S.Y."/>
            <person name="Song J."/>
            <person name="Kang H."/>
        </authorList>
    </citation>
    <scope>NUCLEOTIDE SEQUENCE [LARGE SCALE GENOMIC DNA]</scope>
    <source>
        <strain evidence="3 4">HNIBRBA3361</strain>
    </source>
</reference>
<dbReference type="PANTHER" id="PTHR12526">
    <property type="entry name" value="GLYCOSYLTRANSFERASE"/>
    <property type="match status" value="1"/>
</dbReference>
<name>A0ABZ0PWW5_9PSED</name>
<dbReference type="InterPro" id="IPR001296">
    <property type="entry name" value="Glyco_trans_1"/>
</dbReference>
<evidence type="ECO:0000313" key="4">
    <source>
        <dbReference type="Proteomes" id="UP001305928"/>
    </source>
</evidence>
<keyword evidence="3" id="KW-0328">Glycosyltransferase</keyword>
<evidence type="ECO:0000313" key="3">
    <source>
        <dbReference type="EMBL" id="WPC05626.1"/>
    </source>
</evidence>
<evidence type="ECO:0000259" key="2">
    <source>
        <dbReference type="Pfam" id="PF13439"/>
    </source>
</evidence>
<dbReference type="PANTHER" id="PTHR12526:SF637">
    <property type="entry name" value="GLYCOSYLTRANSFERASE EPSF-RELATED"/>
    <property type="match status" value="1"/>
</dbReference>
<dbReference type="CDD" id="cd03811">
    <property type="entry name" value="GT4_GT28_WabH-like"/>
    <property type="match status" value="1"/>
</dbReference>
<dbReference type="EC" id="2.4.-.-" evidence="3"/>
<evidence type="ECO:0000259" key="1">
    <source>
        <dbReference type="Pfam" id="PF00534"/>
    </source>
</evidence>
<dbReference type="EMBL" id="CP137892">
    <property type="protein sequence ID" value="WPC05626.1"/>
    <property type="molecule type" value="Genomic_DNA"/>
</dbReference>
<keyword evidence="3" id="KW-0808">Transferase</keyword>
<protein>
    <submittedName>
        <fullName evidence="3">Glycosyltransferase</fullName>
        <ecNumber evidence="3">2.4.-.-</ecNumber>
    </submittedName>
</protein>
<dbReference type="SUPFAM" id="SSF53756">
    <property type="entry name" value="UDP-Glycosyltransferase/glycogen phosphorylase"/>
    <property type="match status" value="1"/>
</dbReference>
<feature type="domain" description="Glycosyltransferase subfamily 4-like N-terminal" evidence="2">
    <location>
        <begin position="32"/>
        <end position="172"/>
    </location>
</feature>
<gene>
    <name evidence="3" type="ORF">SBP02_02375</name>
</gene>
<feature type="domain" description="Glycosyl transferase family 1" evidence="1">
    <location>
        <begin position="181"/>
        <end position="338"/>
    </location>
</feature>
<dbReference type="GO" id="GO:0016757">
    <property type="term" value="F:glycosyltransferase activity"/>
    <property type="evidence" value="ECO:0007669"/>
    <property type="project" value="UniProtKB-KW"/>
</dbReference>
<dbReference type="Pfam" id="PF13439">
    <property type="entry name" value="Glyco_transf_4"/>
    <property type="match status" value="1"/>
</dbReference>
<dbReference type="InterPro" id="IPR028098">
    <property type="entry name" value="Glyco_trans_4-like_N"/>
</dbReference>
<dbReference type="Pfam" id="PF00534">
    <property type="entry name" value="Glycos_transf_1"/>
    <property type="match status" value="1"/>
</dbReference>